<feature type="signal peptide" evidence="1">
    <location>
        <begin position="1"/>
        <end position="24"/>
    </location>
</feature>
<evidence type="ECO:0000313" key="2">
    <source>
        <dbReference type="EMBL" id="CAF1053739.1"/>
    </source>
</evidence>
<accession>A0A8S2JSE5</accession>
<dbReference type="AlphaFoldDB" id="A0A8S2JSE5"/>
<reference evidence="3" key="1">
    <citation type="submission" date="2021-02" db="EMBL/GenBank/DDBJ databases">
        <authorList>
            <person name="Nowell W R."/>
        </authorList>
    </citation>
    <scope>NUCLEOTIDE SEQUENCE</scope>
</reference>
<comment type="caution">
    <text evidence="3">The sequence shown here is derived from an EMBL/GenBank/DDBJ whole genome shotgun (WGS) entry which is preliminary data.</text>
</comment>
<protein>
    <submittedName>
        <fullName evidence="3">Uncharacterized protein</fullName>
    </submittedName>
</protein>
<dbReference type="PANTHER" id="PTHR47027:SF20">
    <property type="entry name" value="REVERSE TRANSCRIPTASE-LIKE PROTEIN WITH RNA-DIRECTED DNA POLYMERASE DOMAIN"/>
    <property type="match status" value="1"/>
</dbReference>
<evidence type="ECO:0000313" key="4">
    <source>
        <dbReference type="Proteomes" id="UP000682733"/>
    </source>
</evidence>
<dbReference type="EMBL" id="CAJOBA010008101">
    <property type="protein sequence ID" value="CAF3820214.1"/>
    <property type="molecule type" value="Genomic_DNA"/>
</dbReference>
<proteinExistence type="predicted"/>
<sequence>MRIFRACILPVLLYGSEVWSLTMAQERRLNTFYMACLRTLVGVTLGDRISNEKLLELSGQPNLENIMRRNRLRWFGHVNRMEDVEKKPKLLKKVMFSYFLDARRPQNAGVRKRWEDKIADDIAKFGIKNWRRETMDKDKWRQITNKYVQIKPVHSIIQKLVHEYKELANRRRVEELARSSQANTTSTVTSQTPPMSTGVVTNICPNCDQVCKNQRGVKIHRRTCDKKVVKQTPMGQGLV</sequence>
<gene>
    <name evidence="2" type="ORF">OVA965_LOCUS17069</name>
    <name evidence="3" type="ORF">TMI583_LOCUS17079</name>
</gene>
<organism evidence="3 4">
    <name type="scientific">Didymodactylos carnosus</name>
    <dbReference type="NCBI Taxonomy" id="1234261"/>
    <lineage>
        <taxon>Eukaryota</taxon>
        <taxon>Metazoa</taxon>
        <taxon>Spiralia</taxon>
        <taxon>Gnathifera</taxon>
        <taxon>Rotifera</taxon>
        <taxon>Eurotatoria</taxon>
        <taxon>Bdelloidea</taxon>
        <taxon>Philodinida</taxon>
        <taxon>Philodinidae</taxon>
        <taxon>Didymodactylos</taxon>
    </lineage>
</organism>
<name>A0A8S2JSE5_9BILA</name>
<evidence type="ECO:0000256" key="1">
    <source>
        <dbReference type="SAM" id="SignalP"/>
    </source>
</evidence>
<dbReference type="EMBL" id="CAJNOK010008088">
    <property type="protein sequence ID" value="CAF1053739.1"/>
    <property type="molecule type" value="Genomic_DNA"/>
</dbReference>
<dbReference type="Proteomes" id="UP000682733">
    <property type="component" value="Unassembled WGS sequence"/>
</dbReference>
<keyword evidence="1" id="KW-0732">Signal</keyword>
<dbReference type="Proteomes" id="UP000677228">
    <property type="component" value="Unassembled WGS sequence"/>
</dbReference>
<dbReference type="PANTHER" id="PTHR47027">
    <property type="entry name" value="REVERSE TRANSCRIPTASE DOMAIN-CONTAINING PROTEIN"/>
    <property type="match status" value="1"/>
</dbReference>
<evidence type="ECO:0000313" key="3">
    <source>
        <dbReference type="EMBL" id="CAF3820214.1"/>
    </source>
</evidence>
<feature type="chain" id="PRO_5036273649" evidence="1">
    <location>
        <begin position="25"/>
        <end position="239"/>
    </location>
</feature>